<organism evidence="1">
    <name type="scientific">Siphoviridae sp. cttma3</name>
    <dbReference type="NCBI Taxonomy" id="2825708"/>
    <lineage>
        <taxon>Viruses</taxon>
        <taxon>Duplodnaviria</taxon>
        <taxon>Heunggongvirae</taxon>
        <taxon>Uroviricota</taxon>
        <taxon>Caudoviricetes</taxon>
    </lineage>
</organism>
<accession>A0A8S5V8T5</accession>
<name>A0A8S5V8T5_9CAUD</name>
<dbReference type="EMBL" id="BK016222">
    <property type="protein sequence ID" value="DAG03102.1"/>
    <property type="molecule type" value="Genomic_DNA"/>
</dbReference>
<sequence length="33" mass="3628">MASTYSAGVLFTLSPKRVYLSTISGLLLYRCTD</sequence>
<reference evidence="1" key="1">
    <citation type="journal article" date="2021" name="Proc. Natl. Acad. Sci. U.S.A.">
        <title>A Catalog of Tens of Thousands of Viruses from Human Metagenomes Reveals Hidden Associations with Chronic Diseases.</title>
        <authorList>
            <person name="Tisza M.J."/>
            <person name="Buck C.B."/>
        </authorList>
    </citation>
    <scope>NUCLEOTIDE SEQUENCE</scope>
    <source>
        <strain evidence="1">Cttma3</strain>
    </source>
</reference>
<proteinExistence type="predicted"/>
<protein>
    <submittedName>
        <fullName evidence="1">Uncharacterized protein</fullName>
    </submittedName>
</protein>
<evidence type="ECO:0000313" key="1">
    <source>
        <dbReference type="EMBL" id="DAG03102.1"/>
    </source>
</evidence>